<evidence type="ECO:0000259" key="4">
    <source>
        <dbReference type="PROSITE" id="PS50893"/>
    </source>
</evidence>
<feature type="domain" description="ABC transporter" evidence="4">
    <location>
        <begin position="17"/>
        <end position="254"/>
    </location>
</feature>
<keyword evidence="6" id="KW-1185">Reference proteome</keyword>
<dbReference type="AlphaFoldDB" id="A0A975F492"/>
<dbReference type="Gene3D" id="3.40.50.300">
    <property type="entry name" value="P-loop containing nucleotide triphosphate hydrolases"/>
    <property type="match status" value="1"/>
</dbReference>
<evidence type="ECO:0000313" key="6">
    <source>
        <dbReference type="Proteomes" id="UP000671908"/>
    </source>
</evidence>
<organism evidence="5 6">
    <name type="scientific">Treponema parvum</name>
    <dbReference type="NCBI Taxonomy" id="138851"/>
    <lineage>
        <taxon>Bacteria</taxon>
        <taxon>Pseudomonadati</taxon>
        <taxon>Spirochaetota</taxon>
        <taxon>Spirochaetia</taxon>
        <taxon>Spirochaetales</taxon>
        <taxon>Treponemataceae</taxon>
        <taxon>Treponema</taxon>
    </lineage>
</organism>
<keyword evidence="3 5" id="KW-0067">ATP-binding</keyword>
<dbReference type="CDD" id="cd03225">
    <property type="entry name" value="ABC_cobalt_CbiO_domain1"/>
    <property type="match status" value="1"/>
</dbReference>
<dbReference type="SMART" id="SM00382">
    <property type="entry name" value="AAA"/>
    <property type="match status" value="1"/>
</dbReference>
<dbReference type="PANTHER" id="PTHR43553">
    <property type="entry name" value="HEAVY METAL TRANSPORTER"/>
    <property type="match status" value="1"/>
</dbReference>
<evidence type="ECO:0000256" key="2">
    <source>
        <dbReference type="ARBA" id="ARBA00022741"/>
    </source>
</evidence>
<sequence length="266" mass="28675">MQFSNASSAPKPSGAKLEVCKLSKYFYISSEGNDVKTVLDDISFTLEQSSCTVIGGANGSGKTVLMSIIAGLLKQSSGEVTISFSDGKKSDGKKKFAGIVFQDADSQILGETPLEDVMYGAVNCGLSKPEAKKAALEALGKVGLRDKAEHPARFLSGGEKRRLAVAGILVMDRPLIIFDEPYANLDYDGVKQVNSLIEFLKGQGKTLIILMHEIEKCLALADRFIVLFKGKKVFDGSPKEGIQKDLAAWGIKPPTPGTRVEDLIWK</sequence>
<dbReference type="RefSeq" id="WP_210118847.1">
    <property type="nucleotide sequence ID" value="NZ_CP054142.1"/>
</dbReference>
<gene>
    <name evidence="5" type="ORF">HRQ91_06695</name>
</gene>
<evidence type="ECO:0000256" key="3">
    <source>
        <dbReference type="ARBA" id="ARBA00022840"/>
    </source>
</evidence>
<dbReference type="Pfam" id="PF00005">
    <property type="entry name" value="ABC_tran"/>
    <property type="match status" value="1"/>
</dbReference>
<dbReference type="InterPro" id="IPR050095">
    <property type="entry name" value="ECF_ABC_transporter_ATP-bd"/>
</dbReference>
<accession>A0A975F492</accession>
<dbReference type="SUPFAM" id="SSF52540">
    <property type="entry name" value="P-loop containing nucleoside triphosphate hydrolases"/>
    <property type="match status" value="1"/>
</dbReference>
<dbReference type="InterPro" id="IPR003439">
    <property type="entry name" value="ABC_transporter-like_ATP-bd"/>
</dbReference>
<protein>
    <submittedName>
        <fullName evidence="5">ABC transporter ATP-binding protein</fullName>
    </submittedName>
</protein>
<dbReference type="GO" id="GO:0042626">
    <property type="term" value="F:ATPase-coupled transmembrane transporter activity"/>
    <property type="evidence" value="ECO:0007669"/>
    <property type="project" value="TreeGrafter"/>
</dbReference>
<name>A0A975F492_9SPIR</name>
<dbReference type="PROSITE" id="PS00211">
    <property type="entry name" value="ABC_TRANSPORTER_1"/>
    <property type="match status" value="1"/>
</dbReference>
<evidence type="ECO:0000256" key="1">
    <source>
        <dbReference type="ARBA" id="ARBA00022448"/>
    </source>
</evidence>
<dbReference type="InterPro" id="IPR015856">
    <property type="entry name" value="ABC_transpr_CbiO/EcfA_su"/>
</dbReference>
<dbReference type="EMBL" id="CP054142">
    <property type="protein sequence ID" value="QTQ14167.1"/>
    <property type="molecule type" value="Genomic_DNA"/>
</dbReference>
<dbReference type="InterPro" id="IPR003593">
    <property type="entry name" value="AAA+_ATPase"/>
</dbReference>
<reference evidence="5 6" key="1">
    <citation type="journal article" date="2021" name="Microbiol. Resour. Announc.">
        <title>Complete Genome Sequences of Three Human Oral Treponema parvum Isolates.</title>
        <authorList>
            <person name="Zeng H."/>
            <person name="Watt R.M."/>
        </authorList>
    </citation>
    <scope>NUCLEOTIDE SEQUENCE [LARGE SCALE GENOMIC DNA]</scope>
    <source>
        <strain evidence="5 6">ATCC 700770</strain>
    </source>
</reference>
<proteinExistence type="predicted"/>
<keyword evidence="2" id="KW-0547">Nucleotide-binding</keyword>
<dbReference type="KEGG" id="tpav:HRQ91_06695"/>
<dbReference type="GO" id="GO:0005524">
    <property type="term" value="F:ATP binding"/>
    <property type="evidence" value="ECO:0007669"/>
    <property type="project" value="UniProtKB-KW"/>
</dbReference>
<dbReference type="PROSITE" id="PS50893">
    <property type="entry name" value="ABC_TRANSPORTER_2"/>
    <property type="match status" value="1"/>
</dbReference>
<keyword evidence="1" id="KW-0813">Transport</keyword>
<dbReference type="GO" id="GO:0016887">
    <property type="term" value="F:ATP hydrolysis activity"/>
    <property type="evidence" value="ECO:0007669"/>
    <property type="project" value="InterPro"/>
</dbReference>
<dbReference type="GO" id="GO:0043190">
    <property type="term" value="C:ATP-binding cassette (ABC) transporter complex"/>
    <property type="evidence" value="ECO:0007669"/>
    <property type="project" value="TreeGrafter"/>
</dbReference>
<dbReference type="InterPro" id="IPR027417">
    <property type="entry name" value="P-loop_NTPase"/>
</dbReference>
<evidence type="ECO:0000313" key="5">
    <source>
        <dbReference type="EMBL" id="QTQ14167.1"/>
    </source>
</evidence>
<dbReference type="Proteomes" id="UP000671908">
    <property type="component" value="Chromosome"/>
</dbReference>
<dbReference type="InterPro" id="IPR017871">
    <property type="entry name" value="ABC_transporter-like_CS"/>
</dbReference>